<dbReference type="EMBL" id="VDEP01000044">
    <property type="protein sequence ID" value="KAA1134897.1"/>
    <property type="molecule type" value="Genomic_DNA"/>
</dbReference>
<dbReference type="Proteomes" id="UP000324748">
    <property type="component" value="Unassembled WGS sequence"/>
</dbReference>
<evidence type="ECO:0000313" key="1">
    <source>
        <dbReference type="EMBL" id="KAA1090941.1"/>
    </source>
</evidence>
<evidence type="ECO:0000313" key="3">
    <source>
        <dbReference type="EMBL" id="KAA1134897.1"/>
    </source>
</evidence>
<reference evidence="4 5" key="1">
    <citation type="submission" date="2019-05" db="EMBL/GenBank/DDBJ databases">
        <title>Emergence of the Ug99 lineage of the wheat stem rust pathogen through somatic hybridization.</title>
        <authorList>
            <person name="Li F."/>
            <person name="Upadhyaya N.M."/>
            <person name="Sperschneider J."/>
            <person name="Matny O."/>
            <person name="Nguyen-Phuc H."/>
            <person name="Mago R."/>
            <person name="Raley C."/>
            <person name="Miller M.E."/>
            <person name="Silverstein K.A.T."/>
            <person name="Henningsen E."/>
            <person name="Hirsch C.D."/>
            <person name="Visser B."/>
            <person name="Pretorius Z.A."/>
            <person name="Steffenson B.J."/>
            <person name="Schwessinger B."/>
            <person name="Dodds P.N."/>
            <person name="Figueroa M."/>
        </authorList>
    </citation>
    <scope>NUCLEOTIDE SEQUENCE [LARGE SCALE GENOMIC DNA]</scope>
    <source>
        <strain evidence="1">21-0</strain>
        <strain evidence="2 5">Ug99</strain>
    </source>
</reference>
<organism evidence="2 5">
    <name type="scientific">Puccinia graminis f. sp. tritici</name>
    <dbReference type="NCBI Taxonomy" id="56615"/>
    <lineage>
        <taxon>Eukaryota</taxon>
        <taxon>Fungi</taxon>
        <taxon>Dikarya</taxon>
        <taxon>Basidiomycota</taxon>
        <taxon>Pucciniomycotina</taxon>
        <taxon>Pucciniomycetes</taxon>
        <taxon>Pucciniales</taxon>
        <taxon>Pucciniaceae</taxon>
        <taxon>Puccinia</taxon>
    </lineage>
</organism>
<accession>A0A5B0RLC0</accession>
<proteinExistence type="predicted"/>
<dbReference type="Proteomes" id="UP000325313">
    <property type="component" value="Unassembled WGS sequence"/>
</dbReference>
<evidence type="ECO:0000313" key="5">
    <source>
        <dbReference type="Proteomes" id="UP000325313"/>
    </source>
</evidence>
<dbReference type="EMBL" id="VSWC01000092">
    <property type="protein sequence ID" value="KAA1090941.1"/>
    <property type="molecule type" value="Genomic_DNA"/>
</dbReference>
<sequence>MDMLRMLNDGCPSQRPQGIFLLHTWKLANRRSADKRYQHPPGETNAMSSAFYRRRWPMCFYLLLQRGSSMHISFGPKGN</sequence>
<protein>
    <submittedName>
        <fullName evidence="2">Uncharacterized protein</fullName>
    </submittedName>
</protein>
<evidence type="ECO:0000313" key="2">
    <source>
        <dbReference type="EMBL" id="KAA1125514.1"/>
    </source>
</evidence>
<comment type="caution">
    <text evidence="2">The sequence shown here is derived from an EMBL/GenBank/DDBJ whole genome shotgun (WGS) entry which is preliminary data.</text>
</comment>
<keyword evidence="4" id="KW-1185">Reference proteome</keyword>
<dbReference type="AlphaFoldDB" id="A0A5B0RLC0"/>
<name>A0A5B0RLC0_PUCGR</name>
<evidence type="ECO:0000313" key="4">
    <source>
        <dbReference type="Proteomes" id="UP000324748"/>
    </source>
</evidence>
<gene>
    <name evidence="1" type="ORF">PGT21_018577</name>
    <name evidence="2" type="ORF">PGTUg99_012065</name>
    <name evidence="3" type="ORF">PGTUg99_014463</name>
</gene>
<dbReference type="EMBL" id="VDEP01000177">
    <property type="protein sequence ID" value="KAA1125514.1"/>
    <property type="molecule type" value="Genomic_DNA"/>
</dbReference>